<dbReference type="Gene3D" id="3.20.20.70">
    <property type="entry name" value="Aldolase class I"/>
    <property type="match status" value="1"/>
</dbReference>
<dbReference type="PANTHER" id="PTHR42738">
    <property type="entry name" value="HYDROXYMETHYLGLUTARYL-COA LYASE"/>
    <property type="match status" value="1"/>
</dbReference>
<dbReference type="InterPro" id="IPR043594">
    <property type="entry name" value="HMGL"/>
</dbReference>
<comment type="similarity">
    <text evidence="1">Belongs to the HMG-CoA lyase family.</text>
</comment>
<proteinExistence type="inferred from homology"/>
<accession>A0ABW7DRW7</accession>
<organism evidence="5 6">
    <name type="scientific">Megasphaera hexanoica</name>
    <dbReference type="NCBI Taxonomy" id="1675036"/>
    <lineage>
        <taxon>Bacteria</taxon>
        <taxon>Bacillati</taxon>
        <taxon>Bacillota</taxon>
        <taxon>Negativicutes</taxon>
        <taxon>Veillonellales</taxon>
        <taxon>Veillonellaceae</taxon>
        <taxon>Megasphaera</taxon>
    </lineage>
</organism>
<dbReference type="GO" id="GO:0016829">
    <property type="term" value="F:lyase activity"/>
    <property type="evidence" value="ECO:0007669"/>
    <property type="project" value="UniProtKB-KW"/>
</dbReference>
<dbReference type="InterPro" id="IPR000891">
    <property type="entry name" value="PYR_CT"/>
</dbReference>
<keyword evidence="2" id="KW-0479">Metal-binding</keyword>
<dbReference type="PROSITE" id="PS50991">
    <property type="entry name" value="PYR_CT"/>
    <property type="match status" value="1"/>
</dbReference>
<keyword evidence="3 5" id="KW-0456">Lyase</keyword>
<evidence type="ECO:0000313" key="5">
    <source>
        <dbReference type="EMBL" id="MFG6274117.1"/>
    </source>
</evidence>
<dbReference type="EMBL" id="JBIEKR010000013">
    <property type="protein sequence ID" value="MFG6274117.1"/>
    <property type="molecule type" value="Genomic_DNA"/>
</dbReference>
<name>A0ABW7DRW7_9FIRM</name>
<evidence type="ECO:0000259" key="4">
    <source>
        <dbReference type="PROSITE" id="PS50991"/>
    </source>
</evidence>
<dbReference type="Proteomes" id="UP001605989">
    <property type="component" value="Unassembled WGS sequence"/>
</dbReference>
<dbReference type="Pfam" id="PF00682">
    <property type="entry name" value="HMGL-like"/>
    <property type="match status" value="1"/>
</dbReference>
<gene>
    <name evidence="5" type="ORF">ACGTZG_13070</name>
</gene>
<dbReference type="NCBIfam" id="NF004283">
    <property type="entry name" value="PRK05692.1"/>
    <property type="match status" value="1"/>
</dbReference>
<sequence>MGKKITVVEVCPRDGWQNHKVPIPTETKVKYIKEMIDYGATMFDLVSFVSPKWVPQMKDAAEVLQESKKYAKELGKDIEFMALTLNGKGIENALKAGATSVQFVISASEEHNKRNANRTIEESLENFKAMASQVKGVKMTLALACGLGSPFGDDVPADRIKYLCEEAFKVGVTRIGLGDTAGISNPAHTKEIIRALKSICDISQIDIHLHDAYGMGLANAYAAVEEGVTSLDAAAGGLGGCPFVPGAKGNIATEDLVHMLQALGYDTGYDLDKVLSTVRSMCDEIQAVPTSSLIQARKCHQG</sequence>
<dbReference type="RefSeq" id="WP_113855237.1">
    <property type="nucleotide sequence ID" value="NZ_CP011940.1"/>
</dbReference>
<dbReference type="PANTHER" id="PTHR42738:SF7">
    <property type="entry name" value="HYDROXYMETHYLGLUTARYL-COA LYASE"/>
    <property type="match status" value="1"/>
</dbReference>
<comment type="caution">
    <text evidence="5">The sequence shown here is derived from an EMBL/GenBank/DDBJ whole genome shotgun (WGS) entry which is preliminary data.</text>
</comment>
<evidence type="ECO:0000256" key="1">
    <source>
        <dbReference type="ARBA" id="ARBA00009405"/>
    </source>
</evidence>
<dbReference type="CDD" id="cd07938">
    <property type="entry name" value="DRE_TIM_HMGL"/>
    <property type="match status" value="1"/>
</dbReference>
<reference evidence="5 6" key="1">
    <citation type="submission" date="2024-10" db="EMBL/GenBank/DDBJ databases">
        <authorList>
            <person name="Sang B.-I."/>
            <person name="Prabhaharan D."/>
        </authorList>
    </citation>
    <scope>NUCLEOTIDE SEQUENCE [LARGE SCALE GENOMIC DNA]</scope>
    <source>
        <strain evidence="5 6">MH</strain>
    </source>
</reference>
<dbReference type="SUPFAM" id="SSF51569">
    <property type="entry name" value="Aldolase"/>
    <property type="match status" value="1"/>
</dbReference>
<keyword evidence="6" id="KW-1185">Reference proteome</keyword>
<evidence type="ECO:0000256" key="2">
    <source>
        <dbReference type="ARBA" id="ARBA00022723"/>
    </source>
</evidence>
<evidence type="ECO:0000256" key="3">
    <source>
        <dbReference type="ARBA" id="ARBA00023239"/>
    </source>
</evidence>
<dbReference type="InterPro" id="IPR013785">
    <property type="entry name" value="Aldolase_TIM"/>
</dbReference>
<evidence type="ECO:0000313" key="6">
    <source>
        <dbReference type="Proteomes" id="UP001605989"/>
    </source>
</evidence>
<protein>
    <submittedName>
        <fullName evidence="5">Hydroxymethylglutaryl-CoA lyase</fullName>
    </submittedName>
</protein>
<feature type="domain" description="Pyruvate carboxyltransferase" evidence="4">
    <location>
        <begin position="5"/>
        <end position="275"/>
    </location>
</feature>